<comment type="caution">
    <text evidence="1">The sequence shown here is derived from an EMBL/GenBank/DDBJ whole genome shotgun (WGS) entry which is preliminary data.</text>
</comment>
<dbReference type="SUPFAM" id="SSF51905">
    <property type="entry name" value="FAD/NAD(P)-binding domain"/>
    <property type="match status" value="2"/>
</dbReference>
<dbReference type="InterPro" id="IPR051209">
    <property type="entry name" value="FAD-bind_Monooxygenase_sf"/>
</dbReference>
<dbReference type="PANTHER" id="PTHR42877:SF4">
    <property type="entry name" value="FAD_NAD(P)-BINDING DOMAIN-CONTAINING PROTEIN-RELATED"/>
    <property type="match status" value="1"/>
</dbReference>
<dbReference type="PRINTS" id="PR00411">
    <property type="entry name" value="PNDRDTASEI"/>
</dbReference>
<evidence type="ECO:0000313" key="2">
    <source>
        <dbReference type="Proteomes" id="UP000573729"/>
    </source>
</evidence>
<dbReference type="Gene3D" id="3.50.50.60">
    <property type="entry name" value="FAD/NAD(P)-binding domain"/>
    <property type="match status" value="2"/>
</dbReference>
<dbReference type="EMBL" id="JACHMD010000001">
    <property type="protein sequence ID" value="MBB4668107.1"/>
    <property type="molecule type" value="Genomic_DNA"/>
</dbReference>
<name>A0A7W7FJH2_9MICO</name>
<dbReference type="PANTHER" id="PTHR42877">
    <property type="entry name" value="L-ORNITHINE N(5)-MONOOXYGENASE-RELATED"/>
    <property type="match status" value="1"/>
</dbReference>
<accession>A0A7W7FJH2</accession>
<organism evidence="1 2">
    <name type="scientific">Microbacterium marinum</name>
    <dbReference type="NCBI Taxonomy" id="421115"/>
    <lineage>
        <taxon>Bacteria</taxon>
        <taxon>Bacillati</taxon>
        <taxon>Actinomycetota</taxon>
        <taxon>Actinomycetes</taxon>
        <taxon>Micrococcales</taxon>
        <taxon>Microbacteriaceae</taxon>
        <taxon>Microbacterium</taxon>
    </lineage>
</organism>
<sequence>MTGHVDAVVVGAGFAGVLAAIELREAGREVVVVERADRVGGTWRDNVYPGVACDVPAHLYSLERHPNPDWTAEFAPGAEIAAYLERVVDDSGIRASIRFGSALTDAAWDETAQHWRLALSGGGPQTADVLVLACGRLAEPHVPDIPGLAGFRGTVMHTARWDASEPVAGTRIAVVGTGSSAAQLVPELVAAGAEVVLFQRSPAWILPRGGRRYDAADRAAFAADPGRIAALRAEALGGDDERFSARAGETAASARAVRTAQAHLSGQVRSRGLRRRLTPTDPFGCKRVVLSDTFYPAVASRAVTLEASALAAVHGDTLVGSSGVRHRGIDRIVLATGFETSEQPFAALVRGEGGVTLAEHWAHGMTAVGTVAVAGFPNLFVVNGPNAALPHSSSLLVLERQAALVRELTAAGGVVRARPEAERAATAAIADRVEGTPWVAGCRSWYRDARSGRVTLLWPGTTDDLDSAMRAAVRDAFTVTEGAR</sequence>
<proteinExistence type="predicted"/>
<gene>
    <name evidence="1" type="ORF">BKA24_002816</name>
</gene>
<dbReference type="AlphaFoldDB" id="A0A7W7FJH2"/>
<reference evidence="1 2" key="1">
    <citation type="submission" date="2020-08" db="EMBL/GenBank/DDBJ databases">
        <title>Sequencing the genomes of 1000 actinobacteria strains.</title>
        <authorList>
            <person name="Klenk H.-P."/>
        </authorList>
    </citation>
    <scope>NUCLEOTIDE SEQUENCE [LARGE SCALE GENOMIC DNA]</scope>
    <source>
        <strain evidence="1 2">DSM 24947</strain>
    </source>
</reference>
<keyword evidence="2" id="KW-1185">Reference proteome</keyword>
<evidence type="ECO:0000313" key="1">
    <source>
        <dbReference type="EMBL" id="MBB4668107.1"/>
    </source>
</evidence>
<dbReference type="InterPro" id="IPR036188">
    <property type="entry name" value="FAD/NAD-bd_sf"/>
</dbReference>
<dbReference type="Proteomes" id="UP000573729">
    <property type="component" value="Unassembled WGS sequence"/>
</dbReference>
<dbReference type="GO" id="GO:0047091">
    <property type="term" value="F:L-lysine 6-monooxygenase (NADPH) activity"/>
    <property type="evidence" value="ECO:0007669"/>
    <property type="project" value="UniProtKB-EC"/>
</dbReference>
<dbReference type="Pfam" id="PF13450">
    <property type="entry name" value="NAD_binding_8"/>
    <property type="match status" value="1"/>
</dbReference>
<protein>
    <submittedName>
        <fullName evidence="1">Cation diffusion facilitator CzcD-associated flavoprotein CzcO</fullName>
    </submittedName>
</protein>
<dbReference type="RefSeq" id="WP_184219610.1">
    <property type="nucleotide sequence ID" value="NZ_JACHMD010000001.1"/>
</dbReference>